<evidence type="ECO:0000256" key="2">
    <source>
        <dbReference type="ARBA" id="ARBA00022679"/>
    </source>
</evidence>
<dbReference type="Gene3D" id="3.40.50.2000">
    <property type="entry name" value="Glycogen Phosphorylase B"/>
    <property type="match status" value="2"/>
</dbReference>
<dbReference type="GO" id="GO:0005829">
    <property type="term" value="C:cytosol"/>
    <property type="evidence" value="ECO:0007669"/>
    <property type="project" value="TreeGrafter"/>
</dbReference>
<keyword evidence="4" id="KW-1185">Reference proteome</keyword>
<dbReference type="InterPro" id="IPR051199">
    <property type="entry name" value="LPS_LOS_Heptosyltrfase"/>
</dbReference>
<dbReference type="KEGG" id="dsl:Dacsa_2861"/>
<evidence type="ECO:0000313" key="4">
    <source>
        <dbReference type="Proteomes" id="UP000010482"/>
    </source>
</evidence>
<dbReference type="STRING" id="13035.Dacsa_2861"/>
<accession>K9YWX0</accession>
<keyword evidence="2" id="KW-0808">Transferase</keyword>
<dbReference type="Pfam" id="PF01075">
    <property type="entry name" value="Glyco_transf_9"/>
    <property type="match status" value="1"/>
</dbReference>
<dbReference type="Proteomes" id="UP000010482">
    <property type="component" value="Chromosome"/>
</dbReference>
<evidence type="ECO:0000256" key="1">
    <source>
        <dbReference type="ARBA" id="ARBA00022676"/>
    </source>
</evidence>
<dbReference type="GO" id="GO:0009244">
    <property type="term" value="P:lipopolysaccharide core region biosynthetic process"/>
    <property type="evidence" value="ECO:0007669"/>
    <property type="project" value="TreeGrafter"/>
</dbReference>
<dbReference type="InterPro" id="IPR002201">
    <property type="entry name" value="Glyco_trans_9"/>
</dbReference>
<sequence>MRILTLIPGGIGDQILFFPTLADLKNTYPEAKIDVLVEPRSKSAYRVCSHVDEVLLFDYKNRNSLADYLNLLGIIRDREYEVALTLGRRWTVGFLLWLNGIPLRVGYETSPSFFFSQTVPLKTEQYAAQMYHDLLQGLNINTPCPPLSVNVPKSDIQWGEQEQKRLSIQDGNYIVIHGGSSQLAQEKGIDKVYPVSKWQEIIADFQSKQPDLPIVLLQGPEDEQWVEQLLEGNPNLKITSPPDIGKLAPMIAGGSLMLCTDSAPMHLAIAVGTYTIALFGPTDSKKLLPPENKACLGVKSPTGAIADIEVNSVLEKIWRG</sequence>
<dbReference type="HOGENOM" id="CLU_038371_0_0_3"/>
<name>K9YWX0_DACS8</name>
<dbReference type="CDD" id="cd03789">
    <property type="entry name" value="GT9_LPS_heptosyltransferase"/>
    <property type="match status" value="1"/>
</dbReference>
<dbReference type="eggNOG" id="COG0859">
    <property type="taxonomic scope" value="Bacteria"/>
</dbReference>
<dbReference type="GO" id="GO:0008713">
    <property type="term" value="F:ADP-heptose-lipopolysaccharide heptosyltransferase activity"/>
    <property type="evidence" value="ECO:0007669"/>
    <property type="project" value="TreeGrafter"/>
</dbReference>
<protein>
    <submittedName>
        <fullName evidence="3">ADP-heptose:LPS heptosyltransferase</fullName>
    </submittedName>
</protein>
<dbReference type="PANTHER" id="PTHR30160:SF7">
    <property type="entry name" value="ADP-HEPTOSE--LPS HEPTOSYLTRANSFERASE 2"/>
    <property type="match status" value="1"/>
</dbReference>
<keyword evidence="1" id="KW-0328">Glycosyltransferase</keyword>
<dbReference type="OrthoDB" id="9797795at2"/>
<organism evidence="3 4">
    <name type="scientific">Dactylococcopsis salina (strain PCC 8305)</name>
    <name type="common">Myxobactron salinum</name>
    <dbReference type="NCBI Taxonomy" id="13035"/>
    <lineage>
        <taxon>Bacteria</taxon>
        <taxon>Bacillati</taxon>
        <taxon>Cyanobacteriota</taxon>
        <taxon>Cyanophyceae</taxon>
        <taxon>Nodosilineales</taxon>
        <taxon>Cymatolegaceae</taxon>
        <taxon>Dactylococcopsis</taxon>
    </lineage>
</organism>
<reference evidence="3" key="1">
    <citation type="submission" date="2012-04" db="EMBL/GenBank/DDBJ databases">
        <title>Finished genome of Dactylococcopsis salina PCC 8305.</title>
        <authorList>
            <consortium name="US DOE Joint Genome Institute"/>
            <person name="Gugger M."/>
            <person name="Coursin T."/>
            <person name="Rippka R."/>
            <person name="Tandeau De Marsac N."/>
            <person name="Huntemann M."/>
            <person name="Wei C.-L."/>
            <person name="Han J."/>
            <person name="Detter J.C."/>
            <person name="Han C."/>
            <person name="Tapia R."/>
            <person name="Daligault H."/>
            <person name="Chen A."/>
            <person name="Krypides N."/>
            <person name="Mavromatis K."/>
            <person name="Markowitz V."/>
            <person name="Szeto E."/>
            <person name="Ivanova N."/>
            <person name="Ovchinnikova G."/>
            <person name="Pagani I."/>
            <person name="Pati A."/>
            <person name="Goodwin L."/>
            <person name="Peters L."/>
            <person name="Pitluck S."/>
            <person name="Woyke T."/>
            <person name="Kerfeld C."/>
        </authorList>
    </citation>
    <scope>NUCLEOTIDE SEQUENCE [LARGE SCALE GENOMIC DNA]</scope>
    <source>
        <strain evidence="3">PCC 8305</strain>
    </source>
</reference>
<dbReference type="EMBL" id="CP003944">
    <property type="protein sequence ID" value="AFZ51421.1"/>
    <property type="molecule type" value="Genomic_DNA"/>
</dbReference>
<dbReference type="SUPFAM" id="SSF53756">
    <property type="entry name" value="UDP-Glycosyltransferase/glycogen phosphorylase"/>
    <property type="match status" value="1"/>
</dbReference>
<dbReference type="AlphaFoldDB" id="K9YWX0"/>
<proteinExistence type="predicted"/>
<dbReference type="PATRIC" id="fig|13035.3.peg.3259"/>
<gene>
    <name evidence="3" type="ORF">Dacsa_2861</name>
</gene>
<evidence type="ECO:0000313" key="3">
    <source>
        <dbReference type="EMBL" id="AFZ51421.1"/>
    </source>
</evidence>
<dbReference type="PANTHER" id="PTHR30160">
    <property type="entry name" value="TETRAACYLDISACCHARIDE 4'-KINASE-RELATED"/>
    <property type="match status" value="1"/>
</dbReference>
<dbReference type="RefSeq" id="WP_015230401.1">
    <property type="nucleotide sequence ID" value="NC_019780.1"/>
</dbReference>